<dbReference type="InterPro" id="IPR020574">
    <property type="entry name" value="Ribosomal_uS9_CS"/>
</dbReference>
<gene>
    <name evidence="8" type="ORF">A1O9_03338</name>
</gene>
<evidence type="ECO:0000256" key="6">
    <source>
        <dbReference type="RuleBase" id="RU003815"/>
    </source>
</evidence>
<feature type="region of interest" description="Disordered" evidence="7">
    <location>
        <begin position="30"/>
        <end position="51"/>
    </location>
</feature>
<evidence type="ECO:0000313" key="9">
    <source>
        <dbReference type="Proteomes" id="UP000027920"/>
    </source>
</evidence>
<organism evidence="8 9">
    <name type="scientific">Exophiala aquamarina CBS 119918</name>
    <dbReference type="NCBI Taxonomy" id="1182545"/>
    <lineage>
        <taxon>Eukaryota</taxon>
        <taxon>Fungi</taxon>
        <taxon>Dikarya</taxon>
        <taxon>Ascomycota</taxon>
        <taxon>Pezizomycotina</taxon>
        <taxon>Eurotiomycetes</taxon>
        <taxon>Chaetothyriomycetidae</taxon>
        <taxon>Chaetothyriales</taxon>
        <taxon>Herpotrichiellaceae</taxon>
        <taxon>Exophiala</taxon>
    </lineage>
</organism>
<dbReference type="OrthoDB" id="10254627at2759"/>
<proteinExistence type="inferred from homology"/>
<evidence type="ECO:0000256" key="7">
    <source>
        <dbReference type="SAM" id="MobiDB-lite"/>
    </source>
</evidence>
<dbReference type="EMBL" id="AMGV01000002">
    <property type="protein sequence ID" value="KEF61768.1"/>
    <property type="molecule type" value="Genomic_DNA"/>
</dbReference>
<dbReference type="STRING" id="1182545.A0A072PR44"/>
<dbReference type="GeneID" id="25278274"/>
<dbReference type="InterPro" id="IPR014721">
    <property type="entry name" value="Ribsml_uS5_D2-typ_fold_subgr"/>
</dbReference>
<dbReference type="PANTHER" id="PTHR21569:SF1">
    <property type="entry name" value="SMALL RIBOSOMAL SUBUNIT PROTEIN US9M"/>
    <property type="match status" value="1"/>
</dbReference>
<evidence type="ECO:0000256" key="5">
    <source>
        <dbReference type="ARBA" id="ARBA00042623"/>
    </source>
</evidence>
<name>A0A072PR44_9EURO</name>
<dbReference type="PANTHER" id="PTHR21569">
    <property type="entry name" value="RIBOSOMAL PROTEIN S9"/>
    <property type="match status" value="1"/>
</dbReference>
<dbReference type="PROSITE" id="PS00360">
    <property type="entry name" value="RIBOSOMAL_S9"/>
    <property type="match status" value="1"/>
</dbReference>
<feature type="region of interest" description="Disordered" evidence="7">
    <location>
        <begin position="295"/>
        <end position="316"/>
    </location>
</feature>
<protein>
    <recommendedName>
        <fullName evidence="4">Small ribosomal subunit protein uS9m</fullName>
    </recommendedName>
    <alternativeName>
        <fullName evidence="5">37S ribosomal protein S9, mitochondrial</fullName>
    </alternativeName>
</protein>
<dbReference type="InterPro" id="IPR000754">
    <property type="entry name" value="Ribosomal_uS9"/>
</dbReference>
<dbReference type="GO" id="GO:0003723">
    <property type="term" value="F:RNA binding"/>
    <property type="evidence" value="ECO:0007669"/>
    <property type="project" value="TreeGrafter"/>
</dbReference>
<dbReference type="GO" id="GO:0005763">
    <property type="term" value="C:mitochondrial small ribosomal subunit"/>
    <property type="evidence" value="ECO:0007669"/>
    <property type="project" value="EnsemblFungi"/>
</dbReference>
<evidence type="ECO:0000256" key="3">
    <source>
        <dbReference type="ARBA" id="ARBA00023274"/>
    </source>
</evidence>
<comment type="caution">
    <text evidence="8">The sequence shown here is derived from an EMBL/GenBank/DDBJ whole genome shotgun (WGS) entry which is preliminary data.</text>
</comment>
<feature type="compositionally biased region" description="Basic residues" evidence="7">
    <location>
        <begin position="297"/>
        <end position="316"/>
    </location>
</feature>
<dbReference type="HOGENOM" id="CLU_036531_2_0_1"/>
<dbReference type="SUPFAM" id="SSF54211">
    <property type="entry name" value="Ribosomal protein S5 domain 2-like"/>
    <property type="match status" value="1"/>
</dbReference>
<sequence>MARSSIQQLPSASALSWTCRNCRLQSQPLRPLPQWRHPQPFSTTTRSRAEAQAESEIRAAPEIDFEKPDLPKQVPARIIPSSRSYFTGSPHLNDNILLLQSLVEKYSHVPTLASDQTPRAYWKTLGQYRSSNGERVSASSYSKILQLLNQLNKIHPSFCPEEVRLAMESFERPNIDRVSQAKPGKIDQHGRSLGVGRRKEASARVWLVEGTGEILINGRSIVQAFPRIHDRESALWALTITDRVDKYNVFALVEGGGNTGQAESITLAVAKALLVHEPALKPALRRAGCVTSDARRVERKKPGRLKARKKPTWVKR</sequence>
<evidence type="ECO:0000313" key="8">
    <source>
        <dbReference type="EMBL" id="KEF61768.1"/>
    </source>
</evidence>
<keyword evidence="9" id="KW-1185">Reference proteome</keyword>
<dbReference type="GO" id="GO:0003735">
    <property type="term" value="F:structural constituent of ribosome"/>
    <property type="evidence" value="ECO:0007669"/>
    <property type="project" value="EnsemblFungi"/>
</dbReference>
<dbReference type="RefSeq" id="XP_013264358.1">
    <property type="nucleotide sequence ID" value="XM_013408904.1"/>
</dbReference>
<evidence type="ECO:0000256" key="4">
    <source>
        <dbReference type="ARBA" id="ARBA00039318"/>
    </source>
</evidence>
<reference evidence="8 9" key="1">
    <citation type="submission" date="2013-03" db="EMBL/GenBank/DDBJ databases">
        <title>The Genome Sequence of Exophiala aquamarina CBS 119918.</title>
        <authorList>
            <consortium name="The Broad Institute Genomics Platform"/>
            <person name="Cuomo C."/>
            <person name="de Hoog S."/>
            <person name="Gorbushina A."/>
            <person name="Walker B."/>
            <person name="Young S.K."/>
            <person name="Zeng Q."/>
            <person name="Gargeya S."/>
            <person name="Fitzgerald M."/>
            <person name="Haas B."/>
            <person name="Abouelleil A."/>
            <person name="Allen A.W."/>
            <person name="Alvarado L."/>
            <person name="Arachchi H.M."/>
            <person name="Berlin A.M."/>
            <person name="Chapman S.B."/>
            <person name="Gainer-Dewar J."/>
            <person name="Goldberg J."/>
            <person name="Griggs A."/>
            <person name="Gujja S."/>
            <person name="Hansen M."/>
            <person name="Howarth C."/>
            <person name="Imamovic A."/>
            <person name="Ireland A."/>
            <person name="Larimer J."/>
            <person name="McCowan C."/>
            <person name="Murphy C."/>
            <person name="Pearson M."/>
            <person name="Poon T.W."/>
            <person name="Priest M."/>
            <person name="Roberts A."/>
            <person name="Saif S."/>
            <person name="Shea T."/>
            <person name="Sisk P."/>
            <person name="Sykes S."/>
            <person name="Wortman J."/>
            <person name="Nusbaum C."/>
            <person name="Birren B."/>
        </authorList>
    </citation>
    <scope>NUCLEOTIDE SEQUENCE [LARGE SCALE GENOMIC DNA]</scope>
    <source>
        <strain evidence="8 9">CBS 119918</strain>
    </source>
</reference>
<dbReference type="Gene3D" id="3.30.230.10">
    <property type="match status" value="1"/>
</dbReference>
<dbReference type="GO" id="GO:0006412">
    <property type="term" value="P:translation"/>
    <property type="evidence" value="ECO:0007669"/>
    <property type="project" value="InterPro"/>
</dbReference>
<evidence type="ECO:0000256" key="1">
    <source>
        <dbReference type="ARBA" id="ARBA00005251"/>
    </source>
</evidence>
<accession>A0A072PR44</accession>
<evidence type="ECO:0000256" key="2">
    <source>
        <dbReference type="ARBA" id="ARBA00022980"/>
    </source>
</evidence>
<dbReference type="Pfam" id="PF00380">
    <property type="entry name" value="Ribosomal_S9"/>
    <property type="match status" value="1"/>
</dbReference>
<dbReference type="AlphaFoldDB" id="A0A072PR44"/>
<keyword evidence="3 6" id="KW-0687">Ribonucleoprotein</keyword>
<dbReference type="InterPro" id="IPR020568">
    <property type="entry name" value="Ribosomal_Su5_D2-typ_SF"/>
</dbReference>
<dbReference type="NCBIfam" id="NF001099">
    <property type="entry name" value="PRK00132.1"/>
    <property type="match status" value="1"/>
</dbReference>
<dbReference type="FunFam" id="3.30.230.10:FF:000001">
    <property type="entry name" value="30S ribosomal protein S9"/>
    <property type="match status" value="1"/>
</dbReference>
<comment type="similarity">
    <text evidence="1 6">Belongs to the universal ribosomal protein uS9 family.</text>
</comment>
<dbReference type="VEuPathDB" id="FungiDB:A1O9_03338"/>
<dbReference type="Proteomes" id="UP000027920">
    <property type="component" value="Unassembled WGS sequence"/>
</dbReference>
<keyword evidence="2 6" id="KW-0689">Ribosomal protein</keyword>
<dbReference type="InterPro" id="IPR023035">
    <property type="entry name" value="Ribosomal_uS9_bac/plastid"/>
</dbReference>